<comment type="caution">
    <text evidence="9">The sequence shown here is derived from an EMBL/GenBank/DDBJ whole genome shotgun (WGS) entry which is preliminary data.</text>
</comment>
<dbReference type="GO" id="GO:0005737">
    <property type="term" value="C:cytoplasm"/>
    <property type="evidence" value="ECO:0007669"/>
    <property type="project" value="TreeGrafter"/>
</dbReference>
<sequence>MGDDLMAIGEHCSVPDCGQRDFLPFKCDCCSRVFCLQHRTYSNHACEKAGEKQLELIVCPLCAKSVRLNGRDANIAFEEHTKSGCDPQNYNKVHKKPRCPVHGCKEKLATINTYHCKLCQQRVCIKHRHACDHGCDETQAMAKQLAAASARQRGFLGQVQSALRFSAGSSPAAAMGSGKGAVAAALGASDAGNTVKGSAERRKQMLQAQQSG</sequence>
<comment type="function">
    <text evidence="1">May be involved in environmental stress response.</text>
</comment>
<dbReference type="EMBL" id="BLLF01000321">
    <property type="protein sequence ID" value="GFH10502.1"/>
    <property type="molecule type" value="Genomic_DNA"/>
</dbReference>
<dbReference type="GO" id="GO:0008270">
    <property type="term" value="F:zinc ion binding"/>
    <property type="evidence" value="ECO:0007669"/>
    <property type="project" value="UniProtKB-KW"/>
</dbReference>
<name>A0A699Z4Y8_HAELA</name>
<evidence type="ECO:0000313" key="9">
    <source>
        <dbReference type="EMBL" id="GFH10502.1"/>
    </source>
</evidence>
<keyword evidence="4 6" id="KW-0863">Zinc-finger</keyword>
<dbReference type="SUPFAM" id="SSF118310">
    <property type="entry name" value="AN1-like Zinc finger"/>
    <property type="match status" value="2"/>
</dbReference>
<dbReference type="AlphaFoldDB" id="A0A699Z4Y8"/>
<evidence type="ECO:0000256" key="3">
    <source>
        <dbReference type="ARBA" id="ARBA00022737"/>
    </source>
</evidence>
<accession>A0A699Z4Y8</accession>
<feature type="non-terminal residue" evidence="9">
    <location>
        <position position="1"/>
    </location>
</feature>
<dbReference type="InterPro" id="IPR057357">
    <property type="entry name" value="Znf-C2H2_ZFAND2A/B"/>
</dbReference>
<feature type="region of interest" description="Disordered" evidence="7">
    <location>
        <begin position="192"/>
        <end position="212"/>
    </location>
</feature>
<organism evidence="9 10">
    <name type="scientific">Haematococcus lacustris</name>
    <name type="common">Green alga</name>
    <name type="synonym">Haematococcus pluvialis</name>
    <dbReference type="NCBI Taxonomy" id="44745"/>
    <lineage>
        <taxon>Eukaryota</taxon>
        <taxon>Viridiplantae</taxon>
        <taxon>Chlorophyta</taxon>
        <taxon>core chlorophytes</taxon>
        <taxon>Chlorophyceae</taxon>
        <taxon>CS clade</taxon>
        <taxon>Chlamydomonadales</taxon>
        <taxon>Haematococcaceae</taxon>
        <taxon>Haematococcus</taxon>
    </lineage>
</organism>
<reference evidence="9 10" key="1">
    <citation type="submission" date="2020-02" db="EMBL/GenBank/DDBJ databases">
        <title>Draft genome sequence of Haematococcus lacustris strain NIES-144.</title>
        <authorList>
            <person name="Morimoto D."/>
            <person name="Nakagawa S."/>
            <person name="Yoshida T."/>
            <person name="Sawayama S."/>
        </authorList>
    </citation>
    <scope>NUCLEOTIDE SEQUENCE [LARGE SCALE GENOMIC DNA]</scope>
    <source>
        <strain evidence="9 10">NIES-144</strain>
    </source>
</reference>
<evidence type="ECO:0000256" key="2">
    <source>
        <dbReference type="ARBA" id="ARBA00022723"/>
    </source>
</evidence>
<evidence type="ECO:0000256" key="5">
    <source>
        <dbReference type="ARBA" id="ARBA00022833"/>
    </source>
</evidence>
<feature type="non-terminal residue" evidence="9">
    <location>
        <position position="212"/>
    </location>
</feature>
<keyword evidence="10" id="KW-1185">Reference proteome</keyword>
<evidence type="ECO:0000256" key="7">
    <source>
        <dbReference type="SAM" id="MobiDB-lite"/>
    </source>
</evidence>
<evidence type="ECO:0000256" key="6">
    <source>
        <dbReference type="PROSITE-ProRule" id="PRU00449"/>
    </source>
</evidence>
<evidence type="ECO:0000259" key="8">
    <source>
        <dbReference type="PROSITE" id="PS51039"/>
    </source>
</evidence>
<dbReference type="PANTHER" id="PTHR14677:SF20">
    <property type="entry name" value="ZINC FINGER AN1-TYPE CONTAINING 2A-RELATED"/>
    <property type="match status" value="1"/>
</dbReference>
<protein>
    <recommendedName>
        <fullName evidence="8">AN1-type domain-containing protein</fullName>
    </recommendedName>
</protein>
<evidence type="ECO:0000256" key="1">
    <source>
        <dbReference type="ARBA" id="ARBA00003732"/>
    </source>
</evidence>
<dbReference type="PROSITE" id="PS51039">
    <property type="entry name" value="ZF_AN1"/>
    <property type="match status" value="2"/>
</dbReference>
<dbReference type="InterPro" id="IPR035896">
    <property type="entry name" value="AN1-like_Znf"/>
</dbReference>
<dbReference type="SMART" id="SM00154">
    <property type="entry name" value="ZnF_AN1"/>
    <property type="match status" value="2"/>
</dbReference>
<dbReference type="Proteomes" id="UP000485058">
    <property type="component" value="Unassembled WGS sequence"/>
</dbReference>
<evidence type="ECO:0000313" key="10">
    <source>
        <dbReference type="Proteomes" id="UP000485058"/>
    </source>
</evidence>
<feature type="domain" description="AN1-type" evidence="8">
    <location>
        <begin position="93"/>
        <end position="143"/>
    </location>
</feature>
<keyword evidence="5" id="KW-0862">Zinc</keyword>
<proteinExistence type="predicted"/>
<keyword evidence="2" id="KW-0479">Metal-binding</keyword>
<feature type="domain" description="AN1-type" evidence="8">
    <location>
        <begin position="6"/>
        <end position="54"/>
    </location>
</feature>
<gene>
    <name evidence="9" type="ORF">HaLaN_05826</name>
</gene>
<dbReference type="InterPro" id="IPR000058">
    <property type="entry name" value="Znf_AN1"/>
</dbReference>
<dbReference type="Pfam" id="PF01428">
    <property type="entry name" value="zf-AN1"/>
    <property type="match status" value="1"/>
</dbReference>
<evidence type="ECO:0000256" key="4">
    <source>
        <dbReference type="ARBA" id="ARBA00022771"/>
    </source>
</evidence>
<dbReference type="PANTHER" id="PTHR14677">
    <property type="entry name" value="ARSENITE INDUCUBLE RNA ASSOCIATED PROTEIN AIP-1-RELATED"/>
    <property type="match status" value="1"/>
</dbReference>
<dbReference type="Pfam" id="PF25403">
    <property type="entry name" value="zf-C2H2_ZFAND2"/>
    <property type="match status" value="1"/>
</dbReference>
<keyword evidence="3" id="KW-0677">Repeat</keyword>
<dbReference type="Gene3D" id="4.10.1110.10">
    <property type="entry name" value="AN1-like Zinc finger"/>
    <property type="match status" value="2"/>
</dbReference>